<dbReference type="FunFam" id="3.20.20.70:FF:000138">
    <property type="entry name" value="NADPH dehydrogenase 1"/>
    <property type="match status" value="1"/>
</dbReference>
<organism evidence="2 3">
    <name type="scientific">Moniliophthora roreri (strain MCA 2997)</name>
    <name type="common">Cocoa frosty pod rot fungus</name>
    <name type="synonym">Crinipellis roreri</name>
    <dbReference type="NCBI Taxonomy" id="1381753"/>
    <lineage>
        <taxon>Eukaryota</taxon>
        <taxon>Fungi</taxon>
        <taxon>Dikarya</taxon>
        <taxon>Basidiomycota</taxon>
        <taxon>Agaricomycotina</taxon>
        <taxon>Agaricomycetes</taxon>
        <taxon>Agaricomycetidae</taxon>
        <taxon>Agaricales</taxon>
        <taxon>Marasmiineae</taxon>
        <taxon>Marasmiaceae</taxon>
        <taxon>Moniliophthora</taxon>
    </lineage>
</organism>
<dbReference type="InterPro" id="IPR045247">
    <property type="entry name" value="Oye-like"/>
</dbReference>
<dbReference type="SUPFAM" id="SSF51395">
    <property type="entry name" value="FMN-linked oxidoreductases"/>
    <property type="match status" value="1"/>
</dbReference>
<dbReference type="EMBL" id="AWSO01000525">
    <property type="protein sequence ID" value="ESK89728.1"/>
    <property type="molecule type" value="Genomic_DNA"/>
</dbReference>
<dbReference type="CDD" id="cd02933">
    <property type="entry name" value="OYE_like_FMN"/>
    <property type="match status" value="1"/>
</dbReference>
<name>V2WSB5_MONRO</name>
<reference evidence="2 3" key="1">
    <citation type="journal article" date="2014" name="BMC Genomics">
        <title>Genome and secretome analysis of the hemibiotrophic fungal pathogen, Moniliophthora roreri, which causes frosty pod rot disease of cacao: mechanisms of the biotrophic and necrotrophic phases.</title>
        <authorList>
            <person name="Meinhardt L.W."/>
            <person name="Costa G.G.L."/>
            <person name="Thomazella D.P.T."/>
            <person name="Teixeira P.J.P.L."/>
            <person name="Carazzolle M.F."/>
            <person name="Schuster S.C."/>
            <person name="Carlson J.E."/>
            <person name="Guiltinan M.J."/>
            <person name="Mieczkowski P."/>
            <person name="Farmer A."/>
            <person name="Ramaraj T."/>
            <person name="Crozier J."/>
            <person name="Davis R.E."/>
            <person name="Shao J."/>
            <person name="Melnick R.L."/>
            <person name="Pereira G.A.G."/>
            <person name="Bailey B.A."/>
        </authorList>
    </citation>
    <scope>NUCLEOTIDE SEQUENCE [LARGE SCALE GENOMIC DNA]</scope>
    <source>
        <strain evidence="2 3">MCA 2997</strain>
    </source>
</reference>
<dbReference type="HOGENOM" id="CLU_012153_0_0_1"/>
<dbReference type="PANTHER" id="PTHR22893">
    <property type="entry name" value="NADH OXIDOREDUCTASE-RELATED"/>
    <property type="match status" value="1"/>
</dbReference>
<dbReference type="PANTHER" id="PTHR22893:SF91">
    <property type="entry name" value="NADPH DEHYDROGENASE 2-RELATED"/>
    <property type="match status" value="1"/>
</dbReference>
<dbReference type="Pfam" id="PF00724">
    <property type="entry name" value="Oxidored_FMN"/>
    <property type="match status" value="1"/>
</dbReference>
<dbReference type="OrthoDB" id="276546at2759"/>
<feature type="domain" description="NADH:flavin oxidoreductase/NADH oxidase N-terminal" evidence="1">
    <location>
        <begin position="13"/>
        <end position="358"/>
    </location>
</feature>
<gene>
    <name evidence="2" type="ORF">Moror_16869</name>
</gene>
<sequence length="396" mass="44301">MVTVELTIAAKSKLFQAIKFGDVQLKHRAVLAPLTRFRVDDKHVPLPIAKEYYAQRASQPGTLLITEATLIHPKTGGFANVPGIWSDAQIEAWKEVTDSVHSKGSFIYLQLWALGRAAQPSQLHSEDPSYPYISASDVPLKSRTHEAPRPLTKAEIEEYKEFYAQAAKNAVERAGFDGVEVHGANGYLIDQFIQDMSNHRTDEYGGSIENRSRFALEVLDAVVKAVGPRKTGIRLSPWSGLQDMRMQDPKPQFTHLVTEIKKAHPTFGFIHVVEPRVDGHEIIAEIPKGWDNDFIREIWTLSPGGDDTEDGRRLISAGNHDLESGTRFADEKGDLIAYGRRFVSNPDLPYRLLHNIPLTPYDKSTFYIPGSSDPKGYTDYPFAERAEPVAQVSTHL</sequence>
<accession>V2WSB5</accession>
<comment type="caution">
    <text evidence="2">The sequence shown here is derived from an EMBL/GenBank/DDBJ whole genome shotgun (WGS) entry which is preliminary data.</text>
</comment>
<evidence type="ECO:0000259" key="1">
    <source>
        <dbReference type="Pfam" id="PF00724"/>
    </source>
</evidence>
<dbReference type="Gene3D" id="3.20.20.70">
    <property type="entry name" value="Aldolase class I"/>
    <property type="match status" value="1"/>
</dbReference>
<evidence type="ECO:0000313" key="3">
    <source>
        <dbReference type="Proteomes" id="UP000017559"/>
    </source>
</evidence>
<proteinExistence type="predicted"/>
<evidence type="ECO:0000313" key="2">
    <source>
        <dbReference type="EMBL" id="ESK89728.1"/>
    </source>
</evidence>
<protein>
    <submittedName>
        <fullName evidence="2">Nadh:flavin oxidoreductase nadh oxidase</fullName>
    </submittedName>
</protein>
<dbReference type="GO" id="GO:0003959">
    <property type="term" value="F:NADPH dehydrogenase activity"/>
    <property type="evidence" value="ECO:0007669"/>
    <property type="project" value="TreeGrafter"/>
</dbReference>
<dbReference type="KEGG" id="mrr:Moror_16869"/>
<dbReference type="InterPro" id="IPR013785">
    <property type="entry name" value="Aldolase_TIM"/>
</dbReference>
<dbReference type="InterPro" id="IPR001155">
    <property type="entry name" value="OxRdtase_FMN_N"/>
</dbReference>
<dbReference type="AlphaFoldDB" id="V2WSB5"/>
<dbReference type="GO" id="GO:0010181">
    <property type="term" value="F:FMN binding"/>
    <property type="evidence" value="ECO:0007669"/>
    <property type="project" value="InterPro"/>
</dbReference>
<keyword evidence="3" id="KW-1185">Reference proteome</keyword>
<dbReference type="Proteomes" id="UP000017559">
    <property type="component" value="Unassembled WGS sequence"/>
</dbReference>